<evidence type="ECO:0000256" key="1">
    <source>
        <dbReference type="SAM" id="SignalP"/>
    </source>
</evidence>
<dbReference type="AlphaFoldDB" id="A0A9P9AVD8"/>
<feature type="chain" id="PRO_5040392723" evidence="1">
    <location>
        <begin position="18"/>
        <end position="469"/>
    </location>
</feature>
<reference evidence="2 3" key="1">
    <citation type="journal article" date="2021" name="Nat. Commun.">
        <title>Genetic determinants of endophytism in the Arabidopsis root mycobiome.</title>
        <authorList>
            <person name="Mesny F."/>
            <person name="Miyauchi S."/>
            <person name="Thiergart T."/>
            <person name="Pickel B."/>
            <person name="Atanasova L."/>
            <person name="Karlsson M."/>
            <person name="Huettel B."/>
            <person name="Barry K.W."/>
            <person name="Haridas S."/>
            <person name="Chen C."/>
            <person name="Bauer D."/>
            <person name="Andreopoulos W."/>
            <person name="Pangilinan J."/>
            <person name="LaButti K."/>
            <person name="Riley R."/>
            <person name="Lipzen A."/>
            <person name="Clum A."/>
            <person name="Drula E."/>
            <person name="Henrissat B."/>
            <person name="Kohler A."/>
            <person name="Grigoriev I.V."/>
            <person name="Martin F.M."/>
            <person name="Hacquard S."/>
        </authorList>
    </citation>
    <scope>NUCLEOTIDE SEQUENCE [LARGE SCALE GENOMIC DNA]</scope>
    <source>
        <strain evidence="2 3">MPI-CAGE-CH-0241</strain>
    </source>
</reference>
<gene>
    <name evidence="2" type="ORF">B0T10DRAFT_453444</name>
</gene>
<keyword evidence="3" id="KW-1185">Reference proteome</keyword>
<accession>A0A9P9AVD8</accession>
<dbReference type="PANTHER" id="PTHR42923:SF26">
    <property type="entry name" value="FMN REDUCTASE LOT6, PUTATIVE (AFU_ORTHOLOGUE AFUA_7G06600)-RELATED"/>
    <property type="match status" value="1"/>
</dbReference>
<name>A0A9P9AVD8_9HYPO</name>
<sequence length="469" mass="52106">MRLLVTVLSLLAVETSASRPHRYEKLVERDVVIVGGGSSGTYAAVRLLDEDVSVVVLEKEDHLGGHTVTYTDPDTHQPFNLGVIIYHESEIVRNYFGRFGVALKKSADFNGGSLYYDFDTGRPVDYTPVSAQALGAVIQRYAQLISTKYPYLSLGYDLPDPVPKELLEPYSEFIKKNGFEDLVQFVNNIGSNAGDLLKRPTLYGIKLFSPLLIKAAADGFINAASGDNRDLYRGAQKLLKKQDSVLYKSTITKIRRSADGVMVWIDTPGQKVLVKAKKLVFAIPPLKKNLQKVGLDLTSKESKLFAKFTGFLYGSAVFTHSGFDATKSFTNVGTNTPYHLLRLPGSFTYGPLIGKVATNKISTYYGGLDPTLSEKQIKNIIEDQLCNLEEQGAIGPGEPHFKYFGNHSPYHMHVSKKDVEEGFYKNVYALEGQHNTFWTGAAFVDNDSTLLWTWTEAYLLPRILASLKK</sequence>
<dbReference type="EMBL" id="JAGPYM010000002">
    <property type="protein sequence ID" value="KAH6898101.1"/>
    <property type="molecule type" value="Genomic_DNA"/>
</dbReference>
<dbReference type="Gene3D" id="3.30.70.1990">
    <property type="match status" value="1"/>
</dbReference>
<dbReference type="Proteomes" id="UP000777438">
    <property type="component" value="Unassembled WGS sequence"/>
</dbReference>
<keyword evidence="1" id="KW-0732">Signal</keyword>
<dbReference type="OrthoDB" id="68575at2759"/>
<organism evidence="2 3">
    <name type="scientific">Thelonectria olida</name>
    <dbReference type="NCBI Taxonomy" id="1576542"/>
    <lineage>
        <taxon>Eukaryota</taxon>
        <taxon>Fungi</taxon>
        <taxon>Dikarya</taxon>
        <taxon>Ascomycota</taxon>
        <taxon>Pezizomycotina</taxon>
        <taxon>Sordariomycetes</taxon>
        <taxon>Hypocreomycetidae</taxon>
        <taxon>Hypocreales</taxon>
        <taxon>Nectriaceae</taxon>
        <taxon>Thelonectria</taxon>
    </lineage>
</organism>
<dbReference type="PANTHER" id="PTHR42923">
    <property type="entry name" value="PROTOPORPHYRINOGEN OXIDASE"/>
    <property type="match status" value="1"/>
</dbReference>
<dbReference type="InterPro" id="IPR036188">
    <property type="entry name" value="FAD/NAD-bd_sf"/>
</dbReference>
<dbReference type="Gene3D" id="3.50.50.60">
    <property type="entry name" value="FAD/NAD(P)-binding domain"/>
    <property type="match status" value="1"/>
</dbReference>
<proteinExistence type="predicted"/>
<dbReference type="InterPro" id="IPR050464">
    <property type="entry name" value="Zeta_carotene_desat/Oxidored"/>
</dbReference>
<evidence type="ECO:0000313" key="3">
    <source>
        <dbReference type="Proteomes" id="UP000777438"/>
    </source>
</evidence>
<dbReference type="Gene3D" id="1.10.405.20">
    <property type="match status" value="1"/>
</dbReference>
<dbReference type="SUPFAM" id="SSF51905">
    <property type="entry name" value="FAD/NAD(P)-binding domain"/>
    <property type="match status" value="1"/>
</dbReference>
<evidence type="ECO:0000313" key="2">
    <source>
        <dbReference type="EMBL" id="KAH6898101.1"/>
    </source>
</evidence>
<comment type="caution">
    <text evidence="2">The sequence shown here is derived from an EMBL/GenBank/DDBJ whole genome shotgun (WGS) entry which is preliminary data.</text>
</comment>
<dbReference type="GO" id="GO:0016491">
    <property type="term" value="F:oxidoreductase activity"/>
    <property type="evidence" value="ECO:0007669"/>
    <property type="project" value="TreeGrafter"/>
</dbReference>
<feature type="signal peptide" evidence="1">
    <location>
        <begin position="1"/>
        <end position="17"/>
    </location>
</feature>
<protein>
    <submittedName>
        <fullName evidence="2">Flavin-containing superfamily amine oxidase-like protein</fullName>
    </submittedName>
</protein>
<dbReference type="Pfam" id="PF13450">
    <property type="entry name" value="NAD_binding_8"/>
    <property type="match status" value="1"/>
</dbReference>